<dbReference type="Gramene" id="TraesSTA1D03G00445480.1">
    <property type="protein sequence ID" value="TraesSTA1D03G00445480.1.CDS1"/>
    <property type="gene ID" value="TraesSTA1D03G00445480"/>
</dbReference>
<protein>
    <submittedName>
        <fullName evidence="2">Uncharacterized protein</fullName>
    </submittedName>
</protein>
<dbReference type="RefSeq" id="XP_044440190.1">
    <property type="nucleotide sequence ID" value="XM_044584255.1"/>
</dbReference>
<dbReference type="Gramene" id="TraesSYM1D03G00452910.1">
    <property type="protein sequence ID" value="TraesSYM1D03G00452910.1.CDS1"/>
    <property type="gene ID" value="TraesSYM1D03G00452910"/>
</dbReference>
<dbReference type="AlphaFoldDB" id="A0A3B5ZQP8"/>
<feature type="compositionally biased region" description="Basic and acidic residues" evidence="1">
    <location>
        <begin position="1"/>
        <end position="15"/>
    </location>
</feature>
<feature type="compositionally biased region" description="Gly residues" evidence="1">
    <location>
        <begin position="90"/>
        <end position="102"/>
    </location>
</feature>
<dbReference type="PaxDb" id="4565-Traes_1DS_AB1601C1C.1"/>
<dbReference type="Gramene" id="TraesWEE_scaffold_045657_01G000100.1">
    <property type="protein sequence ID" value="TraesWEE_scaffold_045657_01G000100.1"/>
    <property type="gene ID" value="TraesWEE_scaffold_045657_01G000100"/>
</dbReference>
<dbReference type="PANTHER" id="PTHR33257">
    <property type="entry name" value="OS05G0165500 PROTEIN"/>
    <property type="match status" value="1"/>
</dbReference>
<reference evidence="2" key="1">
    <citation type="submission" date="2018-08" db="EMBL/GenBank/DDBJ databases">
        <authorList>
            <person name="Rossello M."/>
        </authorList>
    </citation>
    <scope>NUCLEOTIDE SEQUENCE [LARGE SCALE GENOMIC DNA]</scope>
    <source>
        <strain evidence="2">cv. Chinese Spring</strain>
    </source>
</reference>
<dbReference type="Gramene" id="TraesCAD_scaffold_049546_01G000100.1">
    <property type="protein sequence ID" value="TraesCAD_scaffold_049546_01G000100.1"/>
    <property type="gene ID" value="TraesCAD_scaffold_049546_01G000100"/>
</dbReference>
<dbReference type="PANTHER" id="PTHR33257:SF51">
    <property type="entry name" value="OS05G0165500 PROTEIN"/>
    <property type="match status" value="1"/>
</dbReference>
<dbReference type="Proteomes" id="UP000019116">
    <property type="component" value="Chromosome 1D"/>
</dbReference>
<dbReference type="Gramene" id="TraesCS1D03G0268400.1">
    <property type="protein sequence ID" value="TraesCS1D03G0268400.1.CDS1"/>
    <property type="gene ID" value="TraesCS1D03G0268400"/>
</dbReference>
<reference evidence="2" key="2">
    <citation type="submission" date="2018-10" db="UniProtKB">
        <authorList>
            <consortium name="EnsemblPlants"/>
        </authorList>
    </citation>
    <scope>IDENTIFICATION</scope>
</reference>
<evidence type="ECO:0000256" key="1">
    <source>
        <dbReference type="SAM" id="MobiDB-lite"/>
    </source>
</evidence>
<dbReference type="Gramene" id="TraesPARA_EIv1.0_0252750.1">
    <property type="protein sequence ID" value="TraesPARA_EIv1.0_0252750.1.CDS1"/>
    <property type="gene ID" value="TraesPARA_EIv1.0_0252750"/>
</dbReference>
<dbReference type="Gramene" id="TraesLAC1D03G00449920.1">
    <property type="protein sequence ID" value="TraesLAC1D03G00449920.1.CDS1"/>
    <property type="gene ID" value="TraesLAC1D03G00449920"/>
</dbReference>
<name>A0A3B5ZQP8_WHEAT</name>
<sequence length="224" mass="23275">MASTTRKEEGPDKRVNQQQQQQQTGSTRLYSRMLSKDVAIAVPSFRVYYGVASAGSVPFLWESQPGTPKSSPSAAALPPLTPPPSYYAAGGKGGSKRGGASGSGRRWPGGVIALFRRPRRRTSPCSSSSISSSSSSSTASSMSPVFTVQSSPAARGAHRRAFSAGDVFEDAAAPSSCFGTDRECDRRVVKGCGVAVAVRNALATVVGHKPGGRATSAMAREESS</sequence>
<gene>
    <name evidence="2" type="primary">LOC123166448</name>
</gene>
<feature type="compositionally biased region" description="Low complexity" evidence="1">
    <location>
        <begin position="123"/>
        <end position="143"/>
    </location>
</feature>
<dbReference type="Gramene" id="TraesCLE_scaffold_093353_01G000100.1">
    <property type="protein sequence ID" value="TraesCLE_scaffold_093353_01G000100.1"/>
    <property type="gene ID" value="TraesCLE_scaffold_093353_01G000100"/>
</dbReference>
<dbReference type="Gramene" id="TraesROB_scaffold_049486_01G000100.1">
    <property type="protein sequence ID" value="TraesROB_scaffold_049486_01G000100.1"/>
    <property type="gene ID" value="TraesROB_scaffold_049486_01G000100"/>
</dbReference>
<dbReference type="Gramene" id="TraesLDM1D03G00448290.1">
    <property type="protein sequence ID" value="TraesLDM1D03G00448290.1.CDS1"/>
    <property type="gene ID" value="TraesLDM1D03G00448290"/>
</dbReference>
<evidence type="ECO:0000313" key="2">
    <source>
        <dbReference type="EnsemblPlants" id="TraesCS1D02G113200.1.cds1"/>
    </source>
</evidence>
<dbReference type="OrthoDB" id="691043at2759"/>
<evidence type="ECO:0000313" key="3">
    <source>
        <dbReference type="Proteomes" id="UP000019116"/>
    </source>
</evidence>
<feature type="region of interest" description="Disordered" evidence="1">
    <location>
        <begin position="64"/>
        <end position="143"/>
    </location>
</feature>
<dbReference type="Gramene" id="TraesJAG1D03G00446070.1">
    <property type="protein sequence ID" value="TraesJAG1D03G00446070.1.CDS1"/>
    <property type="gene ID" value="TraesJAG1D03G00446070"/>
</dbReference>
<dbReference type="GeneID" id="123166448"/>
<organism evidence="2">
    <name type="scientific">Triticum aestivum</name>
    <name type="common">Wheat</name>
    <dbReference type="NCBI Taxonomy" id="4565"/>
    <lineage>
        <taxon>Eukaryota</taxon>
        <taxon>Viridiplantae</taxon>
        <taxon>Streptophyta</taxon>
        <taxon>Embryophyta</taxon>
        <taxon>Tracheophyta</taxon>
        <taxon>Spermatophyta</taxon>
        <taxon>Magnoliopsida</taxon>
        <taxon>Liliopsida</taxon>
        <taxon>Poales</taxon>
        <taxon>Poaceae</taxon>
        <taxon>BOP clade</taxon>
        <taxon>Pooideae</taxon>
        <taxon>Triticodae</taxon>
        <taxon>Triticeae</taxon>
        <taxon>Triticinae</taxon>
        <taxon>Triticum</taxon>
    </lineage>
</organism>
<dbReference type="Gramene" id="TraesARI1D03G00452010.1">
    <property type="protein sequence ID" value="TraesARI1D03G00452010.1.CDS1"/>
    <property type="gene ID" value="TraesARI1D03G00452010"/>
</dbReference>
<dbReference type="Gramene" id="TraesJUL1D03G00449330.1">
    <property type="protein sequence ID" value="TraesJUL1D03G00449330.1.CDS1"/>
    <property type="gene ID" value="TraesJUL1D03G00449330"/>
</dbReference>
<feature type="region of interest" description="Disordered" evidence="1">
    <location>
        <begin position="1"/>
        <end position="31"/>
    </location>
</feature>
<dbReference type="EnsemblPlants" id="TraesCS1D02G113200.1">
    <property type="protein sequence ID" value="TraesCS1D02G113200.1.cds1"/>
    <property type="gene ID" value="TraesCS1D02G113200"/>
</dbReference>
<dbReference type="OMA" id="TERECCK"/>
<accession>A0A3B5ZQP8</accession>
<keyword evidence="3" id="KW-1185">Reference proteome</keyword>
<dbReference type="Gramene" id="TraesMAC1D03G00446090.1">
    <property type="protein sequence ID" value="TraesMAC1D03G00446090.1.CDS1"/>
    <property type="gene ID" value="TraesMAC1D03G00446090"/>
</dbReference>
<proteinExistence type="predicted"/>
<dbReference type="Gramene" id="TraesCS1D02G113200.1">
    <property type="protein sequence ID" value="TraesCS1D02G113200.1.cds1"/>
    <property type="gene ID" value="TraesCS1D02G113200"/>
</dbReference>
<feature type="compositionally biased region" description="Low complexity" evidence="1">
    <location>
        <begin position="67"/>
        <end position="78"/>
    </location>
</feature>
<dbReference type="Gramene" id="TraesNOR1D03G00453670.1">
    <property type="protein sequence ID" value="TraesNOR1D03G00453670.1.CDS1"/>
    <property type="gene ID" value="TraesNOR1D03G00453670"/>
</dbReference>